<organism evidence="4 5">
    <name type="scientific">Glossina palpalis gambiensis</name>
    <dbReference type="NCBI Taxonomy" id="67801"/>
    <lineage>
        <taxon>Eukaryota</taxon>
        <taxon>Metazoa</taxon>
        <taxon>Ecdysozoa</taxon>
        <taxon>Arthropoda</taxon>
        <taxon>Hexapoda</taxon>
        <taxon>Insecta</taxon>
        <taxon>Pterygota</taxon>
        <taxon>Neoptera</taxon>
        <taxon>Endopterygota</taxon>
        <taxon>Diptera</taxon>
        <taxon>Brachycera</taxon>
        <taxon>Muscomorpha</taxon>
        <taxon>Hippoboscoidea</taxon>
        <taxon>Glossinidae</taxon>
        <taxon>Glossina</taxon>
    </lineage>
</organism>
<feature type="domain" description="GST N-terminal" evidence="2">
    <location>
        <begin position="204"/>
        <end position="285"/>
    </location>
</feature>
<dbReference type="CDD" id="cd03045">
    <property type="entry name" value="GST_N_Delta_Epsilon"/>
    <property type="match status" value="2"/>
</dbReference>
<evidence type="ECO:0000256" key="1">
    <source>
        <dbReference type="ARBA" id="ARBA00011738"/>
    </source>
</evidence>
<dbReference type="PANTHER" id="PTHR43969:SF4">
    <property type="entry name" value="FI01423P-RELATED"/>
    <property type="match status" value="1"/>
</dbReference>
<feature type="domain" description="GST N-terminal" evidence="2">
    <location>
        <begin position="411"/>
        <end position="492"/>
    </location>
</feature>
<evidence type="ECO:0000259" key="2">
    <source>
        <dbReference type="PROSITE" id="PS50404"/>
    </source>
</evidence>
<dbReference type="InterPro" id="IPR036282">
    <property type="entry name" value="Glutathione-S-Trfase_C_sf"/>
</dbReference>
<feature type="domain" description="GST C-terminal" evidence="3">
    <location>
        <begin position="498"/>
        <end position="621"/>
    </location>
</feature>
<dbReference type="SUPFAM" id="SSF47616">
    <property type="entry name" value="GST C-terminal domain-like"/>
    <property type="match status" value="3"/>
</dbReference>
<dbReference type="InterPro" id="IPR010987">
    <property type="entry name" value="Glutathione-S-Trfase_C-like"/>
</dbReference>
<dbReference type="InterPro" id="IPR036249">
    <property type="entry name" value="Thioredoxin-like_sf"/>
</dbReference>
<name>A0A1B0BQU5_9MUSC</name>
<dbReference type="SFLD" id="SFLDG01153">
    <property type="entry name" value="Main.4:_Theta-like"/>
    <property type="match status" value="2"/>
</dbReference>
<sequence>MGKLILYGIDLSPPVRACRMTLKELNLPFEYKIIDLSKGEHLTDEYCAKNPQHTVPTLEDDGHIIWDSHAIMAYLVNKYGKENDSLYPKDLLKRAIVDQRLHFESGVIFEGALRSITSQIFSGNDTNIPRSKIDAILKIYDLLEVFLKSAPYVAGLNVTIADFSIVSTVTTLLAFIDIDVNKYPKLSTWLKRMESLPHYHETNGSGALRFVNASPPVRACLMTLKALDIPFEYKIVDLLNKEHLSEEYCAKNPQHTVPTLEDDGNFIWDSHAIMAYLVSKYGKDDAFYPKDLLKRAVVDQRLHFESGVMFQGGLRNITAPLFFKNETKIPRSKIDAIVDVYNFLELFLKNGPYMAGSHLTIADFSIVSTATSLVNFVEVDAGKYPKLTAWLKRMETLPYYQETNGKGAQKIKEMIKMKDACPSVRACLMTLKALDIPFEYKIVDLPSKEHLSEEYCAMNPQHTVPTLEDDGNFICDSHAIMAYLVSKHAKDDAFYPKDLLKRAFVDQRLHFESGVMFQGGLRNIIAPLFSKNETKIPRSKIDAIVDVYNFLESFLKNGPYMAGPHLTIADFSIVSTATSLVNFLEIDAGKYPKLTVWLKRMETLPYYQETNGKGAQKFKEMIEMKGVTIVD</sequence>
<dbReference type="AlphaFoldDB" id="A0A1B0BQU5"/>
<dbReference type="PROSITE" id="PS50405">
    <property type="entry name" value="GST_CTER"/>
    <property type="match status" value="3"/>
</dbReference>
<dbReference type="Pfam" id="PF14497">
    <property type="entry name" value="GST_C_3"/>
    <property type="match status" value="2"/>
</dbReference>
<dbReference type="FunFam" id="1.20.1050.10:FF:000007">
    <property type="entry name" value="Glutathione S-transferase 1-1"/>
    <property type="match status" value="3"/>
</dbReference>
<dbReference type="Pfam" id="PF13417">
    <property type="entry name" value="GST_N_3"/>
    <property type="match status" value="3"/>
</dbReference>
<dbReference type="SFLD" id="SFLDG00358">
    <property type="entry name" value="Main_(cytGST)"/>
    <property type="match status" value="3"/>
</dbReference>
<dbReference type="Gene3D" id="3.40.30.10">
    <property type="entry name" value="Glutaredoxin"/>
    <property type="match status" value="3"/>
</dbReference>
<proteinExistence type="predicted"/>
<evidence type="ECO:0000313" key="5">
    <source>
        <dbReference type="Proteomes" id="UP000092460"/>
    </source>
</evidence>
<dbReference type="EnsemblMetazoa" id="GPPI037715-RA">
    <property type="protein sequence ID" value="GPPI037715-PA"/>
    <property type="gene ID" value="GPPI037715"/>
</dbReference>
<dbReference type="SUPFAM" id="SSF52833">
    <property type="entry name" value="Thioredoxin-like"/>
    <property type="match status" value="3"/>
</dbReference>
<dbReference type="Pfam" id="PF00043">
    <property type="entry name" value="GST_C"/>
    <property type="match status" value="1"/>
</dbReference>
<dbReference type="PROSITE" id="PS50404">
    <property type="entry name" value="GST_NTER"/>
    <property type="match status" value="3"/>
</dbReference>
<reference evidence="4" key="2">
    <citation type="submission" date="2020-05" db="UniProtKB">
        <authorList>
            <consortium name="EnsemblMetazoa"/>
        </authorList>
    </citation>
    <scope>IDENTIFICATION</scope>
    <source>
        <strain evidence="4">IAEA</strain>
    </source>
</reference>
<dbReference type="PROSITE" id="PS51354">
    <property type="entry name" value="GLUTAREDOXIN_2"/>
    <property type="match status" value="1"/>
</dbReference>
<dbReference type="GO" id="GO:0006749">
    <property type="term" value="P:glutathione metabolic process"/>
    <property type="evidence" value="ECO:0007669"/>
    <property type="project" value="TreeGrafter"/>
</dbReference>
<dbReference type="FunFam" id="3.40.30.10:FF:000034">
    <property type="entry name" value="glutathione S-transferase 1"/>
    <property type="match status" value="3"/>
</dbReference>
<accession>A0A1B0BQU5</accession>
<keyword evidence="5" id="KW-1185">Reference proteome</keyword>
<dbReference type="EMBL" id="JXJN01018780">
    <property type="status" value="NOT_ANNOTATED_CDS"/>
    <property type="molecule type" value="Genomic_DNA"/>
</dbReference>
<feature type="domain" description="GST C-terminal" evidence="3">
    <location>
        <begin position="291"/>
        <end position="414"/>
    </location>
</feature>
<feature type="domain" description="GST C-terminal" evidence="3">
    <location>
        <begin position="90"/>
        <end position="216"/>
    </location>
</feature>
<dbReference type="STRING" id="67801.A0A1B0BQU5"/>
<dbReference type="InterPro" id="IPR040079">
    <property type="entry name" value="Glutathione_S-Trfase"/>
</dbReference>
<feature type="domain" description="GST N-terminal" evidence="2">
    <location>
        <begin position="2"/>
        <end position="83"/>
    </location>
</feature>
<dbReference type="SFLD" id="SFLDS00019">
    <property type="entry name" value="Glutathione_Transferase_(cytos"/>
    <property type="match status" value="3"/>
</dbReference>
<dbReference type="VEuPathDB" id="VectorBase:GPPI037715"/>
<dbReference type="Gene3D" id="1.20.1050.10">
    <property type="match status" value="3"/>
</dbReference>
<dbReference type="Proteomes" id="UP000092460">
    <property type="component" value="Unassembled WGS sequence"/>
</dbReference>
<reference evidence="5" key="1">
    <citation type="submission" date="2015-01" db="EMBL/GenBank/DDBJ databases">
        <authorList>
            <person name="Aksoy S."/>
            <person name="Warren W."/>
            <person name="Wilson R.K."/>
        </authorList>
    </citation>
    <scope>NUCLEOTIDE SEQUENCE [LARGE SCALE GENOMIC DNA]</scope>
    <source>
        <strain evidence="5">IAEA</strain>
    </source>
</reference>
<dbReference type="InterPro" id="IPR004046">
    <property type="entry name" value="GST_C"/>
</dbReference>
<dbReference type="CDD" id="cd03177">
    <property type="entry name" value="GST_C_Delta_Epsilon"/>
    <property type="match status" value="3"/>
</dbReference>
<evidence type="ECO:0000259" key="3">
    <source>
        <dbReference type="PROSITE" id="PS50405"/>
    </source>
</evidence>
<dbReference type="InterPro" id="IPR004045">
    <property type="entry name" value="Glutathione_S-Trfase_N"/>
</dbReference>
<protein>
    <submittedName>
        <fullName evidence="4">Uncharacterized protein</fullName>
    </submittedName>
</protein>
<evidence type="ECO:0000313" key="4">
    <source>
        <dbReference type="EnsemblMetazoa" id="GPPI037715-PA"/>
    </source>
</evidence>
<dbReference type="GO" id="GO:0004364">
    <property type="term" value="F:glutathione transferase activity"/>
    <property type="evidence" value="ECO:0007669"/>
    <property type="project" value="TreeGrafter"/>
</dbReference>
<comment type="subunit">
    <text evidence="1">Homodimer.</text>
</comment>
<dbReference type="PANTHER" id="PTHR43969">
    <property type="entry name" value="GLUTATHIONE S TRANSFERASE D10, ISOFORM A-RELATED"/>
    <property type="match status" value="1"/>
</dbReference>